<dbReference type="InterPro" id="IPR012902">
    <property type="entry name" value="N_methyl_site"/>
</dbReference>
<keyword evidence="1" id="KW-1133">Transmembrane helix</keyword>
<dbReference type="Pfam" id="PF07963">
    <property type="entry name" value="N_methyl"/>
    <property type="match status" value="1"/>
</dbReference>
<dbReference type="AlphaFoldDB" id="A0A6J7N375"/>
<dbReference type="EMBL" id="CAFBMH010000059">
    <property type="protein sequence ID" value="CAB4913251.1"/>
    <property type="molecule type" value="Genomic_DNA"/>
</dbReference>
<dbReference type="EMBL" id="CAFBOS010000025">
    <property type="protein sequence ID" value="CAB4985013.1"/>
    <property type="molecule type" value="Genomic_DNA"/>
</dbReference>
<gene>
    <name evidence="2" type="ORF">UFOPK2754_01050</name>
    <name evidence="3" type="ORF">UFOPK3139_02383</name>
    <name evidence="4" type="ORF">UFOPK3543_01645</name>
    <name evidence="5" type="ORF">UFOPK3967_00615</name>
</gene>
<dbReference type="EMBL" id="CAEZYR010000030">
    <property type="protein sequence ID" value="CAB4739369.1"/>
    <property type="molecule type" value="Genomic_DNA"/>
</dbReference>
<reference evidence="5" key="1">
    <citation type="submission" date="2020-05" db="EMBL/GenBank/DDBJ databases">
        <authorList>
            <person name="Chiriac C."/>
            <person name="Salcher M."/>
            <person name="Ghai R."/>
            <person name="Kavagutti S V."/>
        </authorList>
    </citation>
    <scope>NUCLEOTIDE SEQUENCE</scope>
</reference>
<evidence type="ECO:0000313" key="3">
    <source>
        <dbReference type="EMBL" id="CAB4835272.1"/>
    </source>
</evidence>
<evidence type="ECO:0000313" key="2">
    <source>
        <dbReference type="EMBL" id="CAB4739369.1"/>
    </source>
</evidence>
<sequence length="149" mass="16005">MVLSAHQNFAKDGDLNVKARPCVGNDRGETLIEVLAAIIIIGTAIAALVGGLATTILTSSHNRERATANTLLRSYAEGVKQFSRAGYFDCTTTYVVPDTAYVLPPGWTRPTNIVSPCPGGVDAGTQRVTITVESPTHARQILEIWVRRV</sequence>
<organism evidence="5">
    <name type="scientific">freshwater metagenome</name>
    <dbReference type="NCBI Taxonomy" id="449393"/>
    <lineage>
        <taxon>unclassified sequences</taxon>
        <taxon>metagenomes</taxon>
        <taxon>ecological metagenomes</taxon>
    </lineage>
</organism>
<protein>
    <submittedName>
        <fullName evidence="5">Unannotated protein</fullName>
    </submittedName>
</protein>
<dbReference type="EMBL" id="CAFABA010000119">
    <property type="protein sequence ID" value="CAB4835272.1"/>
    <property type="molecule type" value="Genomic_DNA"/>
</dbReference>
<keyword evidence="1" id="KW-0812">Transmembrane</keyword>
<name>A0A6J7N375_9ZZZZ</name>
<evidence type="ECO:0000313" key="5">
    <source>
        <dbReference type="EMBL" id="CAB4985013.1"/>
    </source>
</evidence>
<proteinExistence type="predicted"/>
<keyword evidence="1" id="KW-0472">Membrane</keyword>
<evidence type="ECO:0000256" key="1">
    <source>
        <dbReference type="SAM" id="Phobius"/>
    </source>
</evidence>
<evidence type="ECO:0000313" key="4">
    <source>
        <dbReference type="EMBL" id="CAB4913251.1"/>
    </source>
</evidence>
<feature type="transmembrane region" description="Helical" evidence="1">
    <location>
        <begin position="34"/>
        <end position="57"/>
    </location>
</feature>
<accession>A0A6J7N375</accession>